<evidence type="ECO:0000256" key="7">
    <source>
        <dbReference type="ARBA" id="ARBA00022912"/>
    </source>
</evidence>
<keyword evidence="12" id="KW-1185">Reference proteome</keyword>
<gene>
    <name evidence="11" type="ORF">KC19_2G085300</name>
</gene>
<evidence type="ECO:0000256" key="6">
    <source>
        <dbReference type="ARBA" id="ARBA00022842"/>
    </source>
</evidence>
<evidence type="ECO:0000256" key="1">
    <source>
        <dbReference type="ARBA" id="ARBA00001936"/>
    </source>
</evidence>
<evidence type="ECO:0000259" key="10">
    <source>
        <dbReference type="PROSITE" id="PS51746"/>
    </source>
</evidence>
<reference evidence="11" key="1">
    <citation type="submission" date="2020-06" db="EMBL/GenBank/DDBJ databases">
        <title>WGS assembly of Ceratodon purpureus strain R40.</title>
        <authorList>
            <person name="Carey S.B."/>
            <person name="Jenkins J."/>
            <person name="Shu S."/>
            <person name="Lovell J.T."/>
            <person name="Sreedasyam A."/>
            <person name="Maumus F."/>
            <person name="Tiley G.P."/>
            <person name="Fernandez-Pozo N."/>
            <person name="Barry K."/>
            <person name="Chen C."/>
            <person name="Wang M."/>
            <person name="Lipzen A."/>
            <person name="Daum C."/>
            <person name="Saski C.A."/>
            <person name="Payton A.C."/>
            <person name="Mcbreen J.C."/>
            <person name="Conrad R.E."/>
            <person name="Kollar L.M."/>
            <person name="Olsson S."/>
            <person name="Huttunen S."/>
            <person name="Landis J.B."/>
            <person name="Wickett N.J."/>
            <person name="Johnson M.G."/>
            <person name="Rensing S.A."/>
            <person name="Grimwood J."/>
            <person name="Schmutz J."/>
            <person name="Mcdaniel S.F."/>
        </authorList>
    </citation>
    <scope>NUCLEOTIDE SEQUENCE</scope>
    <source>
        <strain evidence="11">R40</strain>
    </source>
</reference>
<dbReference type="InterPro" id="IPR001932">
    <property type="entry name" value="PPM-type_phosphatase-like_dom"/>
</dbReference>
<dbReference type="PROSITE" id="PS51746">
    <property type="entry name" value="PPM_2"/>
    <property type="match status" value="1"/>
</dbReference>
<dbReference type="CDD" id="cd00143">
    <property type="entry name" value="PP2Cc"/>
    <property type="match status" value="1"/>
</dbReference>
<evidence type="ECO:0000256" key="9">
    <source>
        <dbReference type="RuleBase" id="RU003465"/>
    </source>
</evidence>
<comment type="caution">
    <text evidence="11">The sequence shown here is derived from an EMBL/GenBank/DDBJ whole genome shotgun (WGS) entry which is preliminary data.</text>
</comment>
<keyword evidence="6" id="KW-0460">Magnesium</keyword>
<dbReference type="InterPro" id="IPR036457">
    <property type="entry name" value="PPM-type-like_dom_sf"/>
</dbReference>
<dbReference type="PROSITE" id="PS01032">
    <property type="entry name" value="PPM_1"/>
    <property type="match status" value="1"/>
</dbReference>
<evidence type="ECO:0000256" key="5">
    <source>
        <dbReference type="ARBA" id="ARBA00022801"/>
    </source>
</evidence>
<evidence type="ECO:0000256" key="2">
    <source>
        <dbReference type="ARBA" id="ARBA00001946"/>
    </source>
</evidence>
<keyword evidence="7 9" id="KW-0904">Protein phosphatase</keyword>
<dbReference type="InterPro" id="IPR000222">
    <property type="entry name" value="PP2C_BS"/>
</dbReference>
<dbReference type="GO" id="GO:0004722">
    <property type="term" value="F:protein serine/threonine phosphatase activity"/>
    <property type="evidence" value="ECO:0007669"/>
    <property type="project" value="UniProtKB-EC"/>
</dbReference>
<protein>
    <recommendedName>
        <fullName evidence="3">protein-serine/threonine phosphatase</fullName>
        <ecNumber evidence="3">3.1.3.16</ecNumber>
    </recommendedName>
</protein>
<proteinExistence type="inferred from homology"/>
<dbReference type="EMBL" id="CM026422">
    <property type="protein sequence ID" value="KAG0586369.1"/>
    <property type="molecule type" value="Genomic_DNA"/>
</dbReference>
<keyword evidence="8" id="KW-0464">Manganese</keyword>
<keyword evidence="4" id="KW-0479">Metal-binding</keyword>
<comment type="cofactor">
    <cofactor evidence="1">
        <name>Mn(2+)</name>
        <dbReference type="ChEBI" id="CHEBI:29035"/>
    </cofactor>
</comment>
<dbReference type="PANTHER" id="PTHR47992">
    <property type="entry name" value="PROTEIN PHOSPHATASE"/>
    <property type="match status" value="1"/>
</dbReference>
<evidence type="ECO:0000313" key="12">
    <source>
        <dbReference type="Proteomes" id="UP000822688"/>
    </source>
</evidence>
<evidence type="ECO:0000256" key="3">
    <source>
        <dbReference type="ARBA" id="ARBA00013081"/>
    </source>
</evidence>
<sequence length="419" mass="45386">MTSLSLRAGVVVAQTEMATLVDCTRGGSCLTRQECLVSSTSATPSQRLACTGRLSLAGASPSRASSLASQLAAGALGLAQKQSRASQVGRPWAASGSVQQQEEEIAAVGTITVGQFVVQGLREEMEDEIVVEADGPNGFSFAAIFDGHAGGYSAKFLRGELYKECLAALEGGTLLESDNLHEAEEALSRAFLETDKRLVSRLETRDLVEEAESGSTGTVLFARSDRLVLAYVGDSRAVLSRNGKAQDLTADHRPFGRDKKSFLEMKRIQEAGGWVSHGRVCGMLSVSRAFGDISFKTRKQQMLDRGVADRSWPKSFANMRSRNLNGEWLTATPDTSSMLVEEEVEFIILASDGLWDSLKSGEAVDFVRKQLHEHGNVQRACEEIAQEALNRGGQDNVSVIIVDFGRTVIADEEPGWKFW</sequence>
<evidence type="ECO:0000256" key="8">
    <source>
        <dbReference type="ARBA" id="ARBA00023211"/>
    </source>
</evidence>
<organism evidence="11 12">
    <name type="scientific">Ceratodon purpureus</name>
    <name type="common">Fire moss</name>
    <name type="synonym">Dicranum purpureum</name>
    <dbReference type="NCBI Taxonomy" id="3225"/>
    <lineage>
        <taxon>Eukaryota</taxon>
        <taxon>Viridiplantae</taxon>
        <taxon>Streptophyta</taxon>
        <taxon>Embryophyta</taxon>
        <taxon>Bryophyta</taxon>
        <taxon>Bryophytina</taxon>
        <taxon>Bryopsida</taxon>
        <taxon>Dicranidae</taxon>
        <taxon>Pseudoditrichales</taxon>
        <taxon>Ditrichaceae</taxon>
        <taxon>Ceratodon</taxon>
    </lineage>
</organism>
<comment type="similarity">
    <text evidence="9">Belongs to the PP2C family.</text>
</comment>
<keyword evidence="5 9" id="KW-0378">Hydrolase</keyword>
<dbReference type="EC" id="3.1.3.16" evidence="3"/>
<dbReference type="InterPro" id="IPR015655">
    <property type="entry name" value="PP2C"/>
</dbReference>
<dbReference type="GO" id="GO:0046872">
    <property type="term" value="F:metal ion binding"/>
    <property type="evidence" value="ECO:0007669"/>
    <property type="project" value="UniProtKB-KW"/>
</dbReference>
<dbReference type="Gene3D" id="3.60.40.10">
    <property type="entry name" value="PPM-type phosphatase domain"/>
    <property type="match status" value="1"/>
</dbReference>
<dbReference type="SMART" id="SM00332">
    <property type="entry name" value="PP2Cc"/>
    <property type="match status" value="1"/>
</dbReference>
<comment type="cofactor">
    <cofactor evidence="2">
        <name>Mg(2+)</name>
        <dbReference type="ChEBI" id="CHEBI:18420"/>
    </cofactor>
</comment>
<evidence type="ECO:0000256" key="4">
    <source>
        <dbReference type="ARBA" id="ARBA00022723"/>
    </source>
</evidence>
<dbReference type="SUPFAM" id="SSF81606">
    <property type="entry name" value="PP2C-like"/>
    <property type="match status" value="1"/>
</dbReference>
<evidence type="ECO:0000313" key="11">
    <source>
        <dbReference type="EMBL" id="KAG0586369.1"/>
    </source>
</evidence>
<dbReference type="AlphaFoldDB" id="A0A8T0ITP7"/>
<dbReference type="Proteomes" id="UP000822688">
    <property type="component" value="Chromosome 2"/>
</dbReference>
<accession>A0A8T0ITP7</accession>
<dbReference type="Pfam" id="PF00481">
    <property type="entry name" value="PP2C"/>
    <property type="match status" value="1"/>
</dbReference>
<feature type="domain" description="PPM-type phosphatase" evidence="10">
    <location>
        <begin position="112"/>
        <end position="404"/>
    </location>
</feature>
<name>A0A8T0ITP7_CERPU</name>